<evidence type="ECO:0000256" key="5">
    <source>
        <dbReference type="ARBA" id="ARBA00023077"/>
    </source>
</evidence>
<dbReference type="InterPro" id="IPR039426">
    <property type="entry name" value="TonB-dep_rcpt-like"/>
</dbReference>
<evidence type="ECO:0000313" key="13">
    <source>
        <dbReference type="EMBL" id="ASG25217.1"/>
    </source>
</evidence>
<feature type="domain" description="TonB-dependent receptor-like beta-barrel" evidence="11">
    <location>
        <begin position="438"/>
        <end position="896"/>
    </location>
</feature>
<sequence>MRLGTMLCDKRRQRVLMGSALTWGLLHATTAWAQPAAGAETAAPVDTADSPEEIIVTGVRRSNAKAIDTKLNTPGVTDVISADDAQALPDRTIVEALRRVPGLSVLPATDNEHPRDEAATPVIRGLGPAYNNVTIDGVPIASPGTPNGNLGSMGRGVRLDILPTSMISELQVTKTFTADLDPNAVGGAINLKTRSAFDNGGRPFFTAEGALGMANDHGQPRSQDPLGRRISGTGSMTFGPDHMFGVVVSANYQKLDSFTDTHMTTDTVHYDFYSSAGVLQKNNNLGNGIAVPQQDKYWYVEDSRQRVGATTKLEAQPTDTLYGFLTLGHYRFVDTMDRNEVILDPRNTGTVYNQTATSGSYPGGDVEVGYEHANIITTTNLAQAGLDWRPAANQVLSVRGDISRSTYREPLDMVKYMTGLSYPAPGSAGAITTNAAKPAYGFTYDTSQLNQQFAMAPSAYYNLSNYSGLYWRQGKRSADDDIKNTRADYRYNMGAKDQGLGFALGASFTDDRPDYNVWRNDWEPNNTAGSLLLVNAAGPAGAPMKYSNGLNLLTIDPAKAWAAFNANPSWFNLTDQSSFNNQDNFKHTEQTVGAYATVAYALDDFHAQVGLHNDSTDQDTISRAKISGAWTDLETSSSYDYLLPSALASYDITHDVDVRVGASQTIGRPSYDAYAARTSISFTNASDLGNPNATGVSVTIGNPNIKPRLSTNVDLAFDYKLPNEGGGLLSLALFNKDIKDEIFTASSIGYTYQGVTYSNAVVSTPQNASNASIRGVELNAIVNSLEWIHPWLRDFGVSGNWSFMQGELSVVQSSGATRTLSRLVGQPNQTRNVQVFYSDSDFEIRLAYNRQGKALRSIVPDIAWQDLYWAPREQLDLQASYKVRDSVTLFGEASNLTHSRLTSLVGPNQNLLKDSYSVPTVFWVGVRFTPDL</sequence>
<keyword evidence="6 8" id="KW-0472">Membrane</keyword>
<dbReference type="InterPro" id="IPR010104">
    <property type="entry name" value="TonB_rcpt_bac"/>
</dbReference>
<dbReference type="InterPro" id="IPR012910">
    <property type="entry name" value="Plug_dom"/>
</dbReference>
<keyword evidence="3 8" id="KW-1134">Transmembrane beta strand</keyword>
<evidence type="ECO:0000256" key="9">
    <source>
        <dbReference type="RuleBase" id="RU003357"/>
    </source>
</evidence>
<dbReference type="Pfam" id="PF07715">
    <property type="entry name" value="Plug"/>
    <property type="match status" value="1"/>
</dbReference>
<reference evidence="13 14" key="1">
    <citation type="submission" date="2017-06" db="EMBL/GenBank/DDBJ databases">
        <title>Complete genome sequence of Nitrospirillum amazonense strain CBAmC, an endophytic nitrogen-fixing and plant growth-promoting bacterium, isolated from sugarcane.</title>
        <authorList>
            <person name="Schwab S."/>
            <person name="dos Santos Teixeira K.R."/>
            <person name="Simoes Araujo J.L."/>
            <person name="Soares Vidal M."/>
            <person name="Borges de Freitas H.R."/>
            <person name="Rivello Crivelaro A.L."/>
            <person name="Bueno de Camargo Nunes A."/>
            <person name="dos Santos C.M."/>
            <person name="Palmeira da Silva Rosa D."/>
            <person name="da Silva Padilha D."/>
            <person name="da Silva E."/>
            <person name="Araujo Terra L."/>
            <person name="Soares Mendes V."/>
            <person name="Farinelli L."/>
            <person name="Magalhaes Cruz L."/>
            <person name="Baldani J.I."/>
        </authorList>
    </citation>
    <scope>NUCLEOTIDE SEQUENCE [LARGE SCALE GENOMIC DNA]</scope>
    <source>
        <strain evidence="13 14">CBAmC</strain>
    </source>
</reference>
<keyword evidence="14" id="KW-1185">Reference proteome</keyword>
<evidence type="ECO:0000256" key="8">
    <source>
        <dbReference type="PROSITE-ProRule" id="PRU01360"/>
    </source>
</evidence>
<dbReference type="KEGG" id="nao:Y958_30165"/>
<evidence type="ECO:0000256" key="1">
    <source>
        <dbReference type="ARBA" id="ARBA00004571"/>
    </source>
</evidence>
<feature type="signal peptide" evidence="10">
    <location>
        <begin position="1"/>
        <end position="33"/>
    </location>
</feature>
<evidence type="ECO:0000313" key="14">
    <source>
        <dbReference type="Proteomes" id="UP000197153"/>
    </source>
</evidence>
<dbReference type="Proteomes" id="UP000197153">
    <property type="component" value="Chromosome 4"/>
</dbReference>
<name>A0A248K2K2_9PROT</name>
<evidence type="ECO:0000256" key="2">
    <source>
        <dbReference type="ARBA" id="ARBA00022448"/>
    </source>
</evidence>
<keyword evidence="13" id="KW-0675">Receptor</keyword>
<keyword evidence="2 8" id="KW-0813">Transport</keyword>
<dbReference type="PROSITE" id="PS52016">
    <property type="entry name" value="TONB_DEPENDENT_REC_3"/>
    <property type="match status" value="1"/>
</dbReference>
<dbReference type="SUPFAM" id="SSF56935">
    <property type="entry name" value="Porins"/>
    <property type="match status" value="1"/>
</dbReference>
<feature type="domain" description="TonB-dependent receptor plug" evidence="12">
    <location>
        <begin position="70"/>
        <end position="188"/>
    </location>
</feature>
<evidence type="ECO:0000259" key="12">
    <source>
        <dbReference type="Pfam" id="PF07715"/>
    </source>
</evidence>
<dbReference type="PANTHER" id="PTHR40980">
    <property type="entry name" value="PLUG DOMAIN-CONTAINING PROTEIN"/>
    <property type="match status" value="1"/>
</dbReference>
<dbReference type="Gene3D" id="2.40.170.20">
    <property type="entry name" value="TonB-dependent receptor, beta-barrel domain"/>
    <property type="match status" value="1"/>
</dbReference>
<keyword evidence="5 9" id="KW-0798">TonB box</keyword>
<dbReference type="InterPro" id="IPR036942">
    <property type="entry name" value="Beta-barrel_TonB_sf"/>
</dbReference>
<comment type="similarity">
    <text evidence="8 9">Belongs to the TonB-dependent receptor family.</text>
</comment>
<evidence type="ECO:0000256" key="3">
    <source>
        <dbReference type="ARBA" id="ARBA00022452"/>
    </source>
</evidence>
<proteinExistence type="inferred from homology"/>
<comment type="subcellular location">
    <subcellularLocation>
        <location evidence="1 8">Cell outer membrane</location>
        <topology evidence="1 8">Multi-pass membrane protein</topology>
    </subcellularLocation>
</comment>
<dbReference type="Gene3D" id="2.170.130.10">
    <property type="entry name" value="TonB-dependent receptor, plug domain"/>
    <property type="match status" value="1"/>
</dbReference>
<dbReference type="PANTHER" id="PTHR40980:SF4">
    <property type="entry name" value="TONB-DEPENDENT RECEPTOR-LIKE BETA-BARREL DOMAIN-CONTAINING PROTEIN"/>
    <property type="match status" value="1"/>
</dbReference>
<keyword evidence="4 8" id="KW-0812">Transmembrane</keyword>
<dbReference type="EMBL" id="CP022113">
    <property type="protein sequence ID" value="ASG25217.1"/>
    <property type="molecule type" value="Genomic_DNA"/>
</dbReference>
<evidence type="ECO:0000256" key="4">
    <source>
        <dbReference type="ARBA" id="ARBA00022692"/>
    </source>
</evidence>
<gene>
    <name evidence="13" type="ORF">Y958_30165</name>
</gene>
<feature type="chain" id="PRO_5012941912" evidence="10">
    <location>
        <begin position="34"/>
        <end position="932"/>
    </location>
</feature>
<evidence type="ECO:0000259" key="11">
    <source>
        <dbReference type="Pfam" id="PF00593"/>
    </source>
</evidence>
<dbReference type="InterPro" id="IPR037066">
    <property type="entry name" value="Plug_dom_sf"/>
</dbReference>
<organism evidence="13 14">
    <name type="scientific">Nitrospirillum viridazoti CBAmc</name>
    <dbReference type="NCBI Taxonomy" id="1441467"/>
    <lineage>
        <taxon>Bacteria</taxon>
        <taxon>Pseudomonadati</taxon>
        <taxon>Pseudomonadota</taxon>
        <taxon>Alphaproteobacteria</taxon>
        <taxon>Rhodospirillales</taxon>
        <taxon>Azospirillaceae</taxon>
        <taxon>Nitrospirillum</taxon>
        <taxon>Nitrospirillum viridazoti</taxon>
    </lineage>
</organism>
<dbReference type="AlphaFoldDB" id="A0A248K2K2"/>
<dbReference type="GO" id="GO:0009279">
    <property type="term" value="C:cell outer membrane"/>
    <property type="evidence" value="ECO:0007669"/>
    <property type="project" value="UniProtKB-SubCell"/>
</dbReference>
<dbReference type="Pfam" id="PF00593">
    <property type="entry name" value="TonB_dep_Rec_b-barrel"/>
    <property type="match status" value="1"/>
</dbReference>
<evidence type="ECO:0000256" key="6">
    <source>
        <dbReference type="ARBA" id="ARBA00023136"/>
    </source>
</evidence>
<keyword evidence="7 8" id="KW-0998">Cell outer membrane</keyword>
<dbReference type="NCBIfam" id="TIGR01782">
    <property type="entry name" value="TonB-Xanth-Caul"/>
    <property type="match status" value="1"/>
</dbReference>
<evidence type="ECO:0000256" key="10">
    <source>
        <dbReference type="SAM" id="SignalP"/>
    </source>
</evidence>
<dbReference type="InterPro" id="IPR000531">
    <property type="entry name" value="Beta-barrel_TonB"/>
</dbReference>
<evidence type="ECO:0000256" key="7">
    <source>
        <dbReference type="ARBA" id="ARBA00023237"/>
    </source>
</evidence>
<accession>A0A248K2K2</accession>
<keyword evidence="10" id="KW-0732">Signal</keyword>
<protein>
    <submittedName>
        <fullName evidence="13">TonB-dependent receptor</fullName>
    </submittedName>
</protein>